<accession>A0A2S1KU34</accession>
<dbReference type="CDD" id="cd04686">
    <property type="entry name" value="NUDIX_Hydrolase"/>
    <property type="match status" value="1"/>
</dbReference>
<dbReference type="PROSITE" id="PS51462">
    <property type="entry name" value="NUDIX"/>
    <property type="match status" value="1"/>
</dbReference>
<keyword evidence="2" id="KW-0378">Hydrolase</keyword>
<dbReference type="AlphaFoldDB" id="A0A2S1KU34"/>
<dbReference type="InterPro" id="IPR015797">
    <property type="entry name" value="NUDIX_hydrolase-like_dom_sf"/>
</dbReference>
<evidence type="ECO:0000256" key="2">
    <source>
        <dbReference type="ARBA" id="ARBA00022801"/>
    </source>
</evidence>
<dbReference type="InterPro" id="IPR000086">
    <property type="entry name" value="NUDIX_hydrolase_dom"/>
</dbReference>
<evidence type="ECO:0000259" key="3">
    <source>
        <dbReference type="PROSITE" id="PS51462"/>
    </source>
</evidence>
<dbReference type="SUPFAM" id="SSF55811">
    <property type="entry name" value="Nudix"/>
    <property type="match status" value="1"/>
</dbReference>
<dbReference type="EMBL" id="CP020928">
    <property type="protein sequence ID" value="AWF96505.1"/>
    <property type="molecule type" value="Genomic_DNA"/>
</dbReference>
<dbReference type="GO" id="GO:0016787">
    <property type="term" value="F:hydrolase activity"/>
    <property type="evidence" value="ECO:0007669"/>
    <property type="project" value="UniProtKB-KW"/>
</dbReference>
<dbReference type="PANTHER" id="PTHR43736">
    <property type="entry name" value="ADP-RIBOSE PYROPHOSPHATASE"/>
    <property type="match status" value="1"/>
</dbReference>
<dbReference type="PANTHER" id="PTHR43736:SF1">
    <property type="entry name" value="DIHYDRONEOPTERIN TRIPHOSPHATE DIPHOSPHATASE"/>
    <property type="match status" value="1"/>
</dbReference>
<evidence type="ECO:0000313" key="4">
    <source>
        <dbReference type="EMBL" id="AWF96505.1"/>
    </source>
</evidence>
<protein>
    <recommendedName>
        <fullName evidence="3">Nudix hydrolase domain-containing protein</fullName>
    </recommendedName>
</protein>
<dbReference type="InterPro" id="IPR020084">
    <property type="entry name" value="NUDIX_hydrolase_CS"/>
</dbReference>
<evidence type="ECO:0000313" key="5">
    <source>
        <dbReference type="Proteomes" id="UP000244870"/>
    </source>
</evidence>
<evidence type="ECO:0000256" key="1">
    <source>
        <dbReference type="ARBA" id="ARBA00005582"/>
    </source>
</evidence>
<sequence>MGDEMMKDEIYHRVFGVYGIYYRQEQGLLVISKTSGPYANRLDLPGGSMAEGEGLDDTLRREFLEETGMQLINYQQLGITSFRYPWRFETFTINNHIAVFNLVQQVHGNVAEKVREFPGQDSKGALFVKLADITPENSSPLVLKAKKFIQNNEFDFADTILQEWQVL</sequence>
<dbReference type="Gene3D" id="3.90.79.10">
    <property type="entry name" value="Nucleoside Triphosphate Pyrophosphohydrolase"/>
    <property type="match status" value="1"/>
</dbReference>
<name>A0A2S1KU34_9LACO</name>
<gene>
    <name evidence="4" type="ORF">B6254_2145</name>
</gene>
<dbReference type="Proteomes" id="UP000244870">
    <property type="component" value="Chromosome"/>
</dbReference>
<reference evidence="4 5" key="1">
    <citation type="submission" date="2017-04" db="EMBL/GenBank/DDBJ databases">
        <title>Weissella cibaria strain m2 complete genome.</title>
        <authorList>
            <person name="Pan Q."/>
            <person name="Tan M."/>
            <person name="Yao F."/>
            <person name="Su S."/>
        </authorList>
    </citation>
    <scope>NUCLEOTIDE SEQUENCE [LARGE SCALE GENOMIC DNA]</scope>
    <source>
        <strain evidence="4 5">M2</strain>
    </source>
</reference>
<dbReference type="PROSITE" id="PS00893">
    <property type="entry name" value="NUDIX_BOX"/>
    <property type="match status" value="1"/>
</dbReference>
<comment type="similarity">
    <text evidence="1">Belongs to the Nudix hydrolase family.</text>
</comment>
<proteinExistence type="inferred from homology"/>
<dbReference type="Pfam" id="PF00293">
    <property type="entry name" value="NUDIX"/>
    <property type="match status" value="1"/>
</dbReference>
<organism evidence="4 5">
    <name type="scientific">Weissella cibaria</name>
    <dbReference type="NCBI Taxonomy" id="137591"/>
    <lineage>
        <taxon>Bacteria</taxon>
        <taxon>Bacillati</taxon>
        <taxon>Bacillota</taxon>
        <taxon>Bacilli</taxon>
        <taxon>Lactobacillales</taxon>
        <taxon>Lactobacillaceae</taxon>
        <taxon>Weissella</taxon>
    </lineage>
</organism>
<feature type="domain" description="Nudix hydrolase" evidence="3">
    <location>
        <begin position="10"/>
        <end position="150"/>
    </location>
</feature>